<feature type="coiled-coil region" evidence="1">
    <location>
        <begin position="111"/>
        <end position="138"/>
    </location>
</feature>
<name>A0A177B5W6_9BILA</name>
<keyword evidence="1" id="KW-0175">Coiled coil</keyword>
<sequence>MNVSKTKIKCFSCRRYKKKLFCQKCVQSGSIYNSKQVSYSSLLEEWNRLKRIKNYYVSKSFCQDCESFKFYETVDNKANFNRLEPNIIKWRSLLMYIHNIKSKNLEIKHVNSSNETKLNESNNLLKKLEKENNQCTFDTVPILSNSGNIHLETKLEKSNLKLFYITLELVQRVCREIVPVDFYQNDCNVNLNAILKISDFVIPYISLNKLIQKYKIHVPNEGFLKLDDNIFKSLQLVFNLLRTILWSLKIYDQMLNQIPQLYRSISAQQLSQFIKHTLYLAALLGESIFIHSIDPKHGIQNLFQIYNLLNLPKSRREMRFNIIYKFSIIPI</sequence>
<protein>
    <submittedName>
        <fullName evidence="2">Uncharacterized protein</fullName>
    </submittedName>
</protein>
<comment type="caution">
    <text evidence="2">The sequence shown here is derived from an EMBL/GenBank/DDBJ whole genome shotgun (WGS) entry which is preliminary data.</text>
</comment>
<keyword evidence="3" id="KW-1185">Reference proteome</keyword>
<accession>A0A177B5W6</accession>
<evidence type="ECO:0000313" key="3">
    <source>
        <dbReference type="Proteomes" id="UP000078046"/>
    </source>
</evidence>
<proteinExistence type="predicted"/>
<gene>
    <name evidence="2" type="ORF">A3Q56_02731</name>
</gene>
<evidence type="ECO:0000256" key="1">
    <source>
        <dbReference type="SAM" id="Coils"/>
    </source>
</evidence>
<reference evidence="2 3" key="1">
    <citation type="submission" date="2016-04" db="EMBL/GenBank/DDBJ databases">
        <title>The genome of Intoshia linei affirms orthonectids as highly simplified spiralians.</title>
        <authorList>
            <person name="Mikhailov K.V."/>
            <person name="Slusarev G.S."/>
            <person name="Nikitin M.A."/>
            <person name="Logacheva M.D."/>
            <person name="Penin A."/>
            <person name="Aleoshin V."/>
            <person name="Panchin Y.V."/>
        </authorList>
    </citation>
    <scope>NUCLEOTIDE SEQUENCE [LARGE SCALE GENOMIC DNA]</scope>
    <source>
        <strain evidence="2">Intl2013</strain>
        <tissue evidence="2">Whole animal</tissue>
    </source>
</reference>
<evidence type="ECO:0000313" key="2">
    <source>
        <dbReference type="EMBL" id="OAF69510.1"/>
    </source>
</evidence>
<dbReference type="Proteomes" id="UP000078046">
    <property type="component" value="Unassembled WGS sequence"/>
</dbReference>
<dbReference type="EMBL" id="LWCA01000270">
    <property type="protein sequence ID" value="OAF69510.1"/>
    <property type="molecule type" value="Genomic_DNA"/>
</dbReference>
<dbReference type="AlphaFoldDB" id="A0A177B5W6"/>
<organism evidence="2 3">
    <name type="scientific">Intoshia linei</name>
    <dbReference type="NCBI Taxonomy" id="1819745"/>
    <lineage>
        <taxon>Eukaryota</taxon>
        <taxon>Metazoa</taxon>
        <taxon>Spiralia</taxon>
        <taxon>Lophotrochozoa</taxon>
        <taxon>Mesozoa</taxon>
        <taxon>Orthonectida</taxon>
        <taxon>Rhopaluridae</taxon>
        <taxon>Intoshia</taxon>
    </lineage>
</organism>